<dbReference type="InterPro" id="IPR043325">
    <property type="entry name" value="LTSS"/>
</dbReference>
<feature type="region of interest" description="Disordered" evidence="9">
    <location>
        <begin position="108"/>
        <end position="135"/>
    </location>
</feature>
<evidence type="ECO:0000256" key="8">
    <source>
        <dbReference type="ARBA" id="ARBA00023288"/>
    </source>
</evidence>
<evidence type="ECO:0000256" key="6">
    <source>
        <dbReference type="ARBA" id="ARBA00023157"/>
    </source>
</evidence>
<keyword evidence="13" id="KW-1185">Reference proteome</keyword>
<reference evidence="12" key="1">
    <citation type="journal article" date="2017" name="Nature">
        <title>The genome of Chenopodium quinoa.</title>
        <authorList>
            <person name="Jarvis D.E."/>
            <person name="Ho Y.S."/>
            <person name="Lightfoot D.J."/>
            <person name="Schmoeckel S.M."/>
            <person name="Li B."/>
            <person name="Borm T.J.A."/>
            <person name="Ohyanagi H."/>
            <person name="Mineta K."/>
            <person name="Michell C.T."/>
            <person name="Saber N."/>
            <person name="Kharbatia N.M."/>
            <person name="Rupper R.R."/>
            <person name="Sharp A.R."/>
            <person name="Dally N."/>
            <person name="Boughton B.A."/>
            <person name="Woo Y.H."/>
            <person name="Gao G."/>
            <person name="Schijlen E.G.W.M."/>
            <person name="Guo X."/>
            <person name="Momin A.A."/>
            <person name="Negrao S."/>
            <person name="Al-Babili S."/>
            <person name="Gehring C."/>
            <person name="Roessner U."/>
            <person name="Jung C."/>
            <person name="Murphy K."/>
            <person name="Arold S.T."/>
            <person name="Gojobori T."/>
            <person name="van der Linden C.G."/>
            <person name="van Loo E.N."/>
            <person name="Jellen E.N."/>
            <person name="Maughan P.J."/>
            <person name="Tester M."/>
        </authorList>
    </citation>
    <scope>NUCLEOTIDE SEQUENCE [LARGE SCALE GENOMIC DNA]</scope>
    <source>
        <strain evidence="12">cv. PI 614886</strain>
    </source>
</reference>
<evidence type="ECO:0000256" key="1">
    <source>
        <dbReference type="ARBA" id="ARBA00004609"/>
    </source>
</evidence>
<dbReference type="KEGG" id="cqi:110692898"/>
<evidence type="ECO:0000313" key="12">
    <source>
        <dbReference type="EnsemblPlants" id="AUR62027274-RA:cds"/>
    </source>
</evidence>
<evidence type="ECO:0000259" key="11">
    <source>
        <dbReference type="Pfam" id="PF14368"/>
    </source>
</evidence>
<evidence type="ECO:0000313" key="13">
    <source>
        <dbReference type="Proteomes" id="UP000596660"/>
    </source>
</evidence>
<dbReference type="GO" id="GO:0098552">
    <property type="term" value="C:side of membrane"/>
    <property type="evidence" value="ECO:0007669"/>
    <property type="project" value="UniProtKB-KW"/>
</dbReference>
<dbReference type="InterPro" id="IPR036312">
    <property type="entry name" value="Bifun_inhib/LTP/seed_sf"/>
</dbReference>
<sequence length="158" mass="16697">MAYEKVMMIMVVFAVMLVSTHAQDPSTSCIQALMPCAQFINATTNPPPMCCGPLTEAFKTQVPCLCNIFENPELATTYHVNMTQAMELPTKCGIKNVDTSLCKKVKGAAPTKSPVAGGETTTSSESSPSPAGKSAANIVKRAGPISSLMLVLAGLMFY</sequence>
<feature type="signal peptide" evidence="10">
    <location>
        <begin position="1"/>
        <end position="22"/>
    </location>
</feature>
<evidence type="ECO:0000256" key="7">
    <source>
        <dbReference type="ARBA" id="ARBA00023180"/>
    </source>
</evidence>
<proteinExistence type="inferred from homology"/>
<keyword evidence="6" id="KW-1015">Disulfide bond</keyword>
<dbReference type="Gramene" id="AUR62027274-RA">
    <property type="protein sequence ID" value="AUR62027274-RA:cds"/>
    <property type="gene ID" value="AUR62027274"/>
</dbReference>
<dbReference type="Proteomes" id="UP000596660">
    <property type="component" value="Unplaced"/>
</dbReference>
<accession>A0A803MCT1</accession>
<dbReference type="OMA" id="MIANDPQ"/>
<evidence type="ECO:0000256" key="3">
    <source>
        <dbReference type="ARBA" id="ARBA00022475"/>
    </source>
</evidence>
<dbReference type="SUPFAM" id="SSF47699">
    <property type="entry name" value="Bifunctional inhibitor/lipid-transfer protein/seed storage 2S albumin"/>
    <property type="match status" value="1"/>
</dbReference>
<dbReference type="EnsemblPlants" id="AUR62027274-RA">
    <property type="protein sequence ID" value="AUR62027274-RA:cds"/>
    <property type="gene ID" value="AUR62027274"/>
</dbReference>
<feature type="chain" id="PRO_5031258556" description="Bifunctional inhibitor/plant lipid transfer protein/seed storage helical domain-containing protein" evidence="10">
    <location>
        <begin position="23"/>
        <end position="158"/>
    </location>
</feature>
<dbReference type="InterPro" id="IPR016140">
    <property type="entry name" value="Bifunc_inhib/LTP/seed_store"/>
</dbReference>
<keyword evidence="5 10" id="KW-0732">Signal</keyword>
<dbReference type="GO" id="GO:0005886">
    <property type="term" value="C:plasma membrane"/>
    <property type="evidence" value="ECO:0007669"/>
    <property type="project" value="UniProtKB-SubCell"/>
</dbReference>
<evidence type="ECO:0000256" key="4">
    <source>
        <dbReference type="ARBA" id="ARBA00022622"/>
    </source>
</evidence>
<name>A0A803MCT1_CHEQI</name>
<dbReference type="OrthoDB" id="690947at2759"/>
<protein>
    <recommendedName>
        <fullName evidence="11">Bifunctional inhibitor/plant lipid transfer protein/seed storage helical domain-containing protein</fullName>
    </recommendedName>
</protein>
<keyword evidence="8" id="KW-0449">Lipoprotein</keyword>
<evidence type="ECO:0000256" key="5">
    <source>
        <dbReference type="ARBA" id="ARBA00022729"/>
    </source>
</evidence>
<gene>
    <name evidence="12" type="primary">LOC110692898</name>
</gene>
<evidence type="ECO:0000256" key="10">
    <source>
        <dbReference type="SAM" id="SignalP"/>
    </source>
</evidence>
<dbReference type="AlphaFoldDB" id="A0A803MCT1"/>
<keyword evidence="4" id="KW-0472">Membrane</keyword>
<dbReference type="CDD" id="cd00010">
    <property type="entry name" value="AAI_LTSS"/>
    <property type="match status" value="1"/>
</dbReference>
<comment type="subcellular location">
    <subcellularLocation>
        <location evidence="1">Cell membrane</location>
        <topology evidence="1">Lipid-anchor</topology>
        <topology evidence="1">GPI-anchor</topology>
    </subcellularLocation>
</comment>
<feature type="compositionally biased region" description="Low complexity" evidence="9">
    <location>
        <begin position="116"/>
        <end position="135"/>
    </location>
</feature>
<dbReference type="GeneID" id="110692898"/>
<keyword evidence="4" id="KW-0336">GPI-anchor</keyword>
<reference evidence="12" key="2">
    <citation type="submission" date="2021-03" db="UniProtKB">
        <authorList>
            <consortium name="EnsemblPlants"/>
        </authorList>
    </citation>
    <scope>IDENTIFICATION</scope>
</reference>
<dbReference type="Gene3D" id="1.10.110.10">
    <property type="entry name" value="Plant lipid-transfer and hydrophobic proteins"/>
    <property type="match status" value="1"/>
</dbReference>
<comment type="similarity">
    <text evidence="2">Belongs to the plant LTP family.</text>
</comment>
<dbReference type="PANTHER" id="PTHR33044">
    <property type="entry name" value="BIFUNCTIONAL INHIBITOR/LIPID-TRANSFER PROTEIN/SEED STORAGE 2S ALBUMIN SUPERFAMILY PROTEIN-RELATED"/>
    <property type="match status" value="1"/>
</dbReference>
<feature type="domain" description="Bifunctional inhibitor/plant lipid transfer protein/seed storage helical" evidence="11">
    <location>
        <begin position="16"/>
        <end position="102"/>
    </location>
</feature>
<dbReference type="RefSeq" id="XP_021725666.1">
    <property type="nucleotide sequence ID" value="XM_021869974.1"/>
</dbReference>
<dbReference type="Pfam" id="PF14368">
    <property type="entry name" value="LTP_2"/>
    <property type="match status" value="1"/>
</dbReference>
<keyword evidence="3" id="KW-1003">Cell membrane</keyword>
<keyword evidence="7" id="KW-0325">Glycoprotein</keyword>
<evidence type="ECO:0000256" key="2">
    <source>
        <dbReference type="ARBA" id="ARBA00009748"/>
    </source>
</evidence>
<organism evidence="12 13">
    <name type="scientific">Chenopodium quinoa</name>
    <name type="common">Quinoa</name>
    <dbReference type="NCBI Taxonomy" id="63459"/>
    <lineage>
        <taxon>Eukaryota</taxon>
        <taxon>Viridiplantae</taxon>
        <taxon>Streptophyta</taxon>
        <taxon>Embryophyta</taxon>
        <taxon>Tracheophyta</taxon>
        <taxon>Spermatophyta</taxon>
        <taxon>Magnoliopsida</taxon>
        <taxon>eudicotyledons</taxon>
        <taxon>Gunneridae</taxon>
        <taxon>Pentapetalae</taxon>
        <taxon>Caryophyllales</taxon>
        <taxon>Chenopodiaceae</taxon>
        <taxon>Chenopodioideae</taxon>
        <taxon>Atripliceae</taxon>
        <taxon>Chenopodium</taxon>
    </lineage>
</organism>
<evidence type="ECO:0000256" key="9">
    <source>
        <dbReference type="SAM" id="MobiDB-lite"/>
    </source>
</evidence>